<evidence type="ECO:0000256" key="1">
    <source>
        <dbReference type="ARBA" id="ARBA00022737"/>
    </source>
</evidence>
<keyword evidence="1" id="KW-0677">Repeat</keyword>
<dbReference type="EMBL" id="PQIB02000005">
    <property type="protein sequence ID" value="RLN17379.1"/>
    <property type="molecule type" value="Genomic_DNA"/>
</dbReference>
<dbReference type="Pfam" id="PF01535">
    <property type="entry name" value="PPR"/>
    <property type="match status" value="5"/>
</dbReference>
<reference evidence="6" key="1">
    <citation type="journal article" date="2019" name="Nat. Commun.">
        <title>The genome of broomcorn millet.</title>
        <authorList>
            <person name="Zou C."/>
            <person name="Miki D."/>
            <person name="Li D."/>
            <person name="Tang Q."/>
            <person name="Xiao L."/>
            <person name="Rajput S."/>
            <person name="Deng P."/>
            <person name="Jia W."/>
            <person name="Huang R."/>
            <person name="Zhang M."/>
            <person name="Sun Y."/>
            <person name="Hu J."/>
            <person name="Fu X."/>
            <person name="Schnable P.S."/>
            <person name="Li F."/>
            <person name="Zhang H."/>
            <person name="Feng B."/>
            <person name="Zhu X."/>
            <person name="Liu R."/>
            <person name="Schnable J.C."/>
            <person name="Zhu J.-K."/>
            <person name="Zhang H."/>
        </authorList>
    </citation>
    <scope>NUCLEOTIDE SEQUENCE [LARGE SCALE GENOMIC DNA]</scope>
</reference>
<evidence type="ECO:0000259" key="4">
    <source>
        <dbReference type="Pfam" id="PF14432"/>
    </source>
</evidence>
<protein>
    <submittedName>
        <fullName evidence="5">Pentatricopeptide repeat-containing protein</fullName>
    </submittedName>
</protein>
<feature type="domain" description="DYW" evidence="4">
    <location>
        <begin position="539"/>
        <end position="631"/>
    </location>
</feature>
<dbReference type="GO" id="GO:0009451">
    <property type="term" value="P:RNA modification"/>
    <property type="evidence" value="ECO:0007669"/>
    <property type="project" value="InterPro"/>
</dbReference>
<dbReference type="AlphaFoldDB" id="A0A3L6SA03"/>
<dbReference type="GO" id="GO:0008270">
    <property type="term" value="F:zinc ion binding"/>
    <property type="evidence" value="ECO:0007669"/>
    <property type="project" value="InterPro"/>
</dbReference>
<gene>
    <name evidence="5" type="ORF">C2845_PM02G21250</name>
</gene>
<feature type="repeat" description="PPR" evidence="3">
    <location>
        <begin position="280"/>
        <end position="314"/>
    </location>
</feature>
<dbReference type="STRING" id="4540.A0A3L6SA03"/>
<proteinExistence type="predicted"/>
<dbReference type="InterPro" id="IPR046848">
    <property type="entry name" value="E_motif"/>
</dbReference>
<keyword evidence="6" id="KW-1185">Reference proteome</keyword>
<dbReference type="FunFam" id="1.25.40.10:FF:000073">
    <property type="entry name" value="Pentatricopeptide repeat-containing protein chloroplastic"/>
    <property type="match status" value="1"/>
</dbReference>
<dbReference type="NCBIfam" id="TIGR00756">
    <property type="entry name" value="PPR"/>
    <property type="match status" value="4"/>
</dbReference>
<dbReference type="GO" id="GO:0003723">
    <property type="term" value="F:RNA binding"/>
    <property type="evidence" value="ECO:0007669"/>
    <property type="project" value="InterPro"/>
</dbReference>
<comment type="caution">
    <text evidence="5">The sequence shown here is derived from an EMBL/GenBank/DDBJ whole genome shotgun (WGS) entry which is preliminary data.</text>
</comment>
<evidence type="ECO:0000313" key="6">
    <source>
        <dbReference type="Proteomes" id="UP000275267"/>
    </source>
</evidence>
<dbReference type="FunFam" id="1.25.40.10:FF:000974">
    <property type="entry name" value="Putative pentatricopeptide repeat-containing protein mitochondrial"/>
    <property type="match status" value="1"/>
</dbReference>
<feature type="repeat" description="PPR" evidence="3">
    <location>
        <begin position="324"/>
        <end position="358"/>
    </location>
</feature>
<dbReference type="PROSITE" id="PS51375">
    <property type="entry name" value="PPR"/>
    <property type="match status" value="6"/>
</dbReference>
<dbReference type="Pfam" id="PF20431">
    <property type="entry name" value="E_motif"/>
    <property type="match status" value="1"/>
</dbReference>
<dbReference type="Pfam" id="PF14432">
    <property type="entry name" value="DYW_deaminase"/>
    <property type="match status" value="1"/>
</dbReference>
<evidence type="ECO:0000256" key="2">
    <source>
        <dbReference type="ARBA" id="ARBA00022946"/>
    </source>
</evidence>
<organism evidence="5 6">
    <name type="scientific">Panicum miliaceum</name>
    <name type="common">Proso millet</name>
    <name type="synonym">Broomcorn millet</name>
    <dbReference type="NCBI Taxonomy" id="4540"/>
    <lineage>
        <taxon>Eukaryota</taxon>
        <taxon>Viridiplantae</taxon>
        <taxon>Streptophyta</taxon>
        <taxon>Embryophyta</taxon>
        <taxon>Tracheophyta</taxon>
        <taxon>Spermatophyta</taxon>
        <taxon>Magnoliopsida</taxon>
        <taxon>Liliopsida</taxon>
        <taxon>Poales</taxon>
        <taxon>Poaceae</taxon>
        <taxon>PACMAD clade</taxon>
        <taxon>Panicoideae</taxon>
        <taxon>Panicodae</taxon>
        <taxon>Paniceae</taxon>
        <taxon>Panicinae</taxon>
        <taxon>Panicum</taxon>
        <taxon>Panicum sect. Panicum</taxon>
    </lineage>
</organism>
<evidence type="ECO:0000313" key="5">
    <source>
        <dbReference type="EMBL" id="RLN17379.1"/>
    </source>
</evidence>
<feature type="repeat" description="PPR" evidence="3">
    <location>
        <begin position="192"/>
        <end position="226"/>
    </location>
</feature>
<dbReference type="InterPro" id="IPR046960">
    <property type="entry name" value="PPR_At4g14850-like_plant"/>
</dbReference>
<dbReference type="FunFam" id="1.25.40.10:FF:000344">
    <property type="entry name" value="Pentatricopeptide repeat-containing protein"/>
    <property type="match status" value="1"/>
</dbReference>
<name>A0A3L6SA03_PANMI</name>
<sequence>MPPIARLAGDPFPYLAAPNAMRLPAFLADQRRLRRVLSPSSATLATLTRLHALLIVSSSNHLLASLAAAYARSGALDAAESTLATSPASPSSIAAWNALLAAHSRGGSHSTALRVFRALPPAARPDSTTFTLALSACARLGDLAAAESIKDRAFEAGYRKDVFVCSALLHLYSRCGAMGDAVRVFDGMPRRDRVAWSTMVAGFVSAGRPVEALGMYRRMREDGLEGDEGMPKWGASVHGYILRHGMRMDVVVTTSLVDMYAKNGKFDVARRVFRMMPYRNAVSWSALISGFVQNGHADEALDLFRELSTSGLQPDSGAHSFLRDLVLWNAMIGCCGTHGRGHDALALFQELNKTGINPDHATFASLLSALSHSGLVEEGKFWFYRMGKEFGIEPAEKHYVCIIDLLARSGLVEEANDLLASMQTEPTIAVWVALLSGCLNNKKLELGENIAEKILESQPEDVGVLALVSNLYAAAKKWDKVREARKLMKDSSSKKVPGYSLVEVRGMRHMFMMEDQSHPQLQEILKIVAKLDSEMRKMGYVPRTEFVYHDLEEGVKEQLLSYHSERLAIAFGLLNTSPGTRLVIIKNLRVCGNCHDAIKYISKIADREIVVRDAKRFHHFKDGACSCGDCW</sequence>
<dbReference type="InterPro" id="IPR002885">
    <property type="entry name" value="PPR_rpt"/>
</dbReference>
<dbReference type="PANTHER" id="PTHR47926:SF405">
    <property type="entry name" value="DYW DOMAIN-CONTAINING PROTEIN"/>
    <property type="match status" value="1"/>
</dbReference>
<evidence type="ECO:0000256" key="3">
    <source>
        <dbReference type="PROSITE-ProRule" id="PRU00708"/>
    </source>
</evidence>
<dbReference type="Pfam" id="PF13041">
    <property type="entry name" value="PPR_2"/>
    <property type="match status" value="2"/>
</dbReference>
<dbReference type="PANTHER" id="PTHR47926">
    <property type="entry name" value="PENTATRICOPEPTIDE REPEAT-CONTAINING PROTEIN"/>
    <property type="match status" value="1"/>
</dbReference>
<feature type="repeat" description="PPR" evidence="3">
    <location>
        <begin position="359"/>
        <end position="394"/>
    </location>
</feature>
<dbReference type="Proteomes" id="UP000275267">
    <property type="component" value="Unassembled WGS sequence"/>
</dbReference>
<feature type="repeat" description="PPR" evidence="3">
    <location>
        <begin position="249"/>
        <end position="279"/>
    </location>
</feature>
<dbReference type="Gene3D" id="1.25.40.10">
    <property type="entry name" value="Tetratricopeptide repeat domain"/>
    <property type="match status" value="4"/>
</dbReference>
<dbReference type="InterPro" id="IPR011990">
    <property type="entry name" value="TPR-like_helical_dom_sf"/>
</dbReference>
<dbReference type="OrthoDB" id="185373at2759"/>
<feature type="repeat" description="PPR" evidence="3">
    <location>
        <begin position="161"/>
        <end position="191"/>
    </location>
</feature>
<dbReference type="InterPro" id="IPR032867">
    <property type="entry name" value="DYW_dom"/>
</dbReference>
<accession>A0A3L6SA03</accession>
<keyword evidence="2" id="KW-0809">Transit peptide</keyword>